<dbReference type="Proteomes" id="UP000054532">
    <property type="component" value="Unassembled WGS sequence"/>
</dbReference>
<gene>
    <name evidence="2" type="ORF">L914_02972</name>
    <name evidence="1" type="ORF">L917_02902</name>
</gene>
<sequence>MSIVLTAGFSVELIFLELKQAQYLINPYIKPIY</sequence>
<name>W2NXT4_PHYNI</name>
<dbReference type="AlphaFoldDB" id="W2NXT4"/>
<dbReference type="EMBL" id="KI691299">
    <property type="protein sequence ID" value="ETM53562.1"/>
    <property type="molecule type" value="Genomic_DNA"/>
</dbReference>
<reference evidence="1" key="1">
    <citation type="submission" date="2013-11" db="EMBL/GenBank/DDBJ databases">
        <title>The Genome Sequence of Phytophthora parasitica CHvinca01.</title>
        <authorList>
            <consortium name="The Broad Institute Genomics Platform"/>
            <person name="Russ C."/>
            <person name="Tyler B."/>
            <person name="Panabieres F."/>
            <person name="Shan W."/>
            <person name="Tripathy S."/>
            <person name="Grunwald N."/>
            <person name="Machado M."/>
            <person name="Johnson C.S."/>
            <person name="Arredondo F."/>
            <person name="Hong C."/>
            <person name="Coffey M."/>
            <person name="Young S.K."/>
            <person name="Zeng Q."/>
            <person name="Gargeya S."/>
            <person name="Fitzgerald M."/>
            <person name="Abouelleil A."/>
            <person name="Alvarado L."/>
            <person name="Chapman S.B."/>
            <person name="Gainer-Dewar J."/>
            <person name="Goldberg J."/>
            <person name="Griggs A."/>
            <person name="Gujja S."/>
            <person name="Hansen M."/>
            <person name="Howarth C."/>
            <person name="Imamovic A."/>
            <person name="Ireland A."/>
            <person name="Larimer J."/>
            <person name="McCowan C."/>
            <person name="Murphy C."/>
            <person name="Pearson M."/>
            <person name="Poon T.W."/>
            <person name="Priest M."/>
            <person name="Roberts A."/>
            <person name="Saif S."/>
            <person name="Shea T."/>
            <person name="Sykes S."/>
            <person name="Wortman J."/>
            <person name="Nusbaum C."/>
            <person name="Birren B."/>
        </authorList>
    </citation>
    <scope>NUCLEOTIDE SEQUENCE [LARGE SCALE GENOMIC DNA]</scope>
    <source>
        <strain evidence="1">CHvinca01</strain>
    </source>
</reference>
<reference evidence="2" key="2">
    <citation type="submission" date="2013-11" db="EMBL/GenBank/DDBJ databases">
        <title>The Genome Sequence of Phytophthora parasitica IAC_01/95.</title>
        <authorList>
            <consortium name="The Broad Institute Genomics Platform"/>
            <person name="Russ C."/>
            <person name="Tyler B."/>
            <person name="Panabieres F."/>
            <person name="Shan W."/>
            <person name="Tripathy S."/>
            <person name="Grunwald N."/>
            <person name="Machado M."/>
            <person name="Johnson C.S."/>
            <person name="Arredondo F."/>
            <person name="Hong C."/>
            <person name="Coffey M."/>
            <person name="Young S.K."/>
            <person name="Zeng Q."/>
            <person name="Gargeya S."/>
            <person name="Fitzgerald M."/>
            <person name="Abouelleil A."/>
            <person name="Alvarado L."/>
            <person name="Chapman S.B."/>
            <person name="Gainer-Dewar J."/>
            <person name="Goldberg J."/>
            <person name="Griggs A."/>
            <person name="Gujja S."/>
            <person name="Hansen M."/>
            <person name="Howarth C."/>
            <person name="Imamovic A."/>
            <person name="Ireland A."/>
            <person name="Larimer J."/>
            <person name="McCowan C."/>
            <person name="Murphy C."/>
            <person name="Pearson M."/>
            <person name="Poon T.W."/>
            <person name="Priest M."/>
            <person name="Roberts A."/>
            <person name="Saif S."/>
            <person name="Shea T."/>
            <person name="Sykes S."/>
            <person name="Wortman J."/>
            <person name="Nusbaum C."/>
            <person name="Birren B."/>
        </authorList>
    </citation>
    <scope>NUCLEOTIDE SEQUENCE [LARGE SCALE GENOMIC DNA]</scope>
    <source>
        <strain evidence="2">IAC_01/95</strain>
    </source>
</reference>
<dbReference type="EMBL" id="KI678071">
    <property type="protein sequence ID" value="ETM00367.1"/>
    <property type="molecule type" value="Genomic_DNA"/>
</dbReference>
<accession>W2NXT4</accession>
<evidence type="ECO:0000313" key="1">
    <source>
        <dbReference type="EMBL" id="ETM00367.1"/>
    </source>
</evidence>
<dbReference type="Proteomes" id="UP000054423">
    <property type="component" value="Unassembled WGS sequence"/>
</dbReference>
<evidence type="ECO:0000313" key="2">
    <source>
        <dbReference type="EMBL" id="ETM53562.1"/>
    </source>
</evidence>
<protein>
    <submittedName>
        <fullName evidence="2">Uncharacterized protein</fullName>
    </submittedName>
</protein>
<organism evidence="2">
    <name type="scientific">Phytophthora nicotianae</name>
    <name type="common">Potato buckeye rot agent</name>
    <name type="synonym">Phytophthora parasitica</name>
    <dbReference type="NCBI Taxonomy" id="4792"/>
    <lineage>
        <taxon>Eukaryota</taxon>
        <taxon>Sar</taxon>
        <taxon>Stramenopiles</taxon>
        <taxon>Oomycota</taxon>
        <taxon>Peronosporomycetes</taxon>
        <taxon>Peronosporales</taxon>
        <taxon>Peronosporaceae</taxon>
        <taxon>Phytophthora</taxon>
    </lineage>
</organism>
<proteinExistence type="predicted"/>